<sequence length="194" mass="23058">MADSKTCQKRSGVSASFFRLGYYDMSEHFKIYFIKEEFFSITDWTQYKVPIKERRPALILVIKKEEFPNGLFCIPITKDDDKDGKMKALSIKRPDFIHPIKINRYDSYLLIQNMYIIHKQFIGQPYTLNDVPFEIKNTKIQREIMKKVKKVDALLKQGVIHYVPREKVFEIQLKYLEEKQKTSKISQINSYGRS</sequence>
<evidence type="ECO:0008006" key="3">
    <source>
        <dbReference type="Google" id="ProtNLM"/>
    </source>
</evidence>
<dbReference type="AlphaFoldDB" id="B7GIB7"/>
<evidence type="ECO:0000313" key="1">
    <source>
        <dbReference type="EMBL" id="ACJ34261.1"/>
    </source>
</evidence>
<dbReference type="Proteomes" id="UP000000742">
    <property type="component" value="Chromosome"/>
</dbReference>
<gene>
    <name evidence="1" type="ordered locus">Aflv_1900</name>
</gene>
<dbReference type="eggNOG" id="ENOG50342HW">
    <property type="taxonomic scope" value="Bacteria"/>
</dbReference>
<accession>B7GIB7</accession>
<protein>
    <recommendedName>
        <fullName evidence="3">Type III toxin-antitoxin system ToxN/AbiQ family toxin</fullName>
    </recommendedName>
</protein>
<proteinExistence type="predicted"/>
<reference evidence="1 2" key="1">
    <citation type="journal article" date="2008" name="Genome Biol.">
        <title>Encapsulated in silica: genome, proteome and physiology of the thermophilic bacterium Anoxybacillus flavithermus WK1.</title>
        <authorList>
            <person name="Saw J.H."/>
            <person name="Mountain B.W."/>
            <person name="Feng L."/>
            <person name="Omelchenko M.V."/>
            <person name="Hou S."/>
            <person name="Saito J.A."/>
            <person name="Stott M.B."/>
            <person name="Li D."/>
            <person name="Zhao G."/>
            <person name="Wu J."/>
            <person name="Galperin M.Y."/>
            <person name="Koonin E.V."/>
            <person name="Makarova K.S."/>
            <person name="Wolf Y.I."/>
            <person name="Rigden D.J."/>
            <person name="Dunfield P.F."/>
            <person name="Wang L."/>
            <person name="Alam M."/>
        </authorList>
    </citation>
    <scope>NUCLEOTIDE SEQUENCE [LARGE SCALE GENOMIC DNA]</scope>
    <source>
        <strain evidence="2">DSM 21510 / WK1</strain>
    </source>
</reference>
<name>B7GIB7_ANOFW</name>
<dbReference type="Gene3D" id="3.10.129.130">
    <property type="match status" value="1"/>
</dbReference>
<dbReference type="HOGENOM" id="CLU_1649716_0_0_9"/>
<dbReference type="InterPro" id="IPR053735">
    <property type="entry name" value="Type_III_TA_endoRNase"/>
</dbReference>
<dbReference type="KEGG" id="afl:Aflv_1900"/>
<organism evidence="1 2">
    <name type="scientific">Anoxybacillus flavithermus (strain DSM 21510 / WK1)</name>
    <dbReference type="NCBI Taxonomy" id="491915"/>
    <lineage>
        <taxon>Bacteria</taxon>
        <taxon>Bacillati</taxon>
        <taxon>Bacillota</taxon>
        <taxon>Bacilli</taxon>
        <taxon>Bacillales</taxon>
        <taxon>Anoxybacillaceae</taxon>
        <taxon>Anoxybacillus</taxon>
    </lineage>
</organism>
<dbReference type="PATRIC" id="fig|491915.6.peg.1954"/>
<evidence type="ECO:0000313" key="2">
    <source>
        <dbReference type="Proteomes" id="UP000000742"/>
    </source>
</evidence>
<dbReference type="EMBL" id="CP000922">
    <property type="protein sequence ID" value="ACJ34261.1"/>
    <property type="molecule type" value="Genomic_DNA"/>
</dbReference>